<evidence type="ECO:0000259" key="3">
    <source>
        <dbReference type="PROSITE" id="PS51677"/>
    </source>
</evidence>
<dbReference type="Gene3D" id="3.20.20.370">
    <property type="entry name" value="Glycoside hydrolase/deacetylase"/>
    <property type="match status" value="1"/>
</dbReference>
<dbReference type="EC" id="3.-.-.-" evidence="4"/>
<comment type="caution">
    <text evidence="4">The sequence shown here is derived from an EMBL/GenBank/DDBJ whole genome shotgun (WGS) entry which is preliminary data.</text>
</comment>
<reference evidence="5" key="1">
    <citation type="journal article" date="2019" name="Int. J. Syst. Evol. Microbiol.">
        <title>The Global Catalogue of Microorganisms (GCM) 10K type strain sequencing project: providing services to taxonomists for standard genome sequencing and annotation.</title>
        <authorList>
            <consortium name="The Broad Institute Genomics Platform"/>
            <consortium name="The Broad Institute Genome Sequencing Center for Infectious Disease"/>
            <person name="Wu L."/>
            <person name="Ma J."/>
        </authorList>
    </citation>
    <scope>NUCLEOTIDE SEQUENCE [LARGE SCALE GENOMIC DNA]</scope>
    <source>
        <strain evidence="5">CGMCC 1.18578</strain>
    </source>
</reference>
<dbReference type="InterPro" id="IPR011330">
    <property type="entry name" value="Glyco_hydro/deAcase_b/a-brl"/>
</dbReference>
<dbReference type="GO" id="GO:0016787">
    <property type="term" value="F:hydrolase activity"/>
    <property type="evidence" value="ECO:0007669"/>
    <property type="project" value="UniProtKB-KW"/>
</dbReference>
<dbReference type="PROSITE" id="PS51677">
    <property type="entry name" value="NODB"/>
    <property type="match status" value="1"/>
</dbReference>
<dbReference type="Pfam" id="PF01522">
    <property type="entry name" value="Polysacc_deac_1"/>
    <property type="match status" value="1"/>
</dbReference>
<dbReference type="EMBL" id="JBHSNC010000010">
    <property type="protein sequence ID" value="MFC5528537.1"/>
    <property type="molecule type" value="Genomic_DNA"/>
</dbReference>
<proteinExistence type="predicted"/>
<sequence length="269" mass="30065">MAGWRYRIAVMVLGGAVTLLCLMGSARSAGAVPPGIQWTDLERKFEGVFVLSASRESRKVALTFDDVPDPRFTGQVLDVLKKKHVTATFFAMGTRSMKHPDLLRRIKREGHDVGNHSYSHPDFSKLPVEDVKRQITRAETVIAGIIGYKPKLVRPPYGEIMPEQLEWAKTQGYTVVNWDVDSADWRQLTENEVFRNVTKSVRPGSVILMHAGGGEGQSLAGTVKALPRIIDWLREHDYEPVSLSELLGLPVKRDNSLKQMLHLPEGAIE</sequence>
<dbReference type="InterPro" id="IPR002509">
    <property type="entry name" value="NODB_dom"/>
</dbReference>
<dbReference type="InterPro" id="IPR050248">
    <property type="entry name" value="Polysacc_deacetylase_ArnD"/>
</dbReference>
<dbReference type="PANTHER" id="PTHR10587">
    <property type="entry name" value="GLYCOSYL TRANSFERASE-RELATED"/>
    <property type="match status" value="1"/>
</dbReference>
<keyword evidence="1" id="KW-0479">Metal-binding</keyword>
<protein>
    <submittedName>
        <fullName evidence="4">Polysaccharide deacetylase family protein</fullName>
        <ecNumber evidence="4">3.-.-.-</ecNumber>
    </submittedName>
</protein>
<dbReference type="RefSeq" id="WP_378110380.1">
    <property type="nucleotide sequence ID" value="NZ_JBHSNC010000010.1"/>
</dbReference>
<gene>
    <name evidence="4" type="ORF">ACFPQ4_03600</name>
</gene>
<keyword evidence="2 4" id="KW-0378">Hydrolase</keyword>
<evidence type="ECO:0000256" key="2">
    <source>
        <dbReference type="ARBA" id="ARBA00022801"/>
    </source>
</evidence>
<name>A0ABW0QY61_9BACL</name>
<keyword evidence="5" id="KW-1185">Reference proteome</keyword>
<accession>A0ABW0QY61</accession>
<dbReference type="Proteomes" id="UP001596108">
    <property type="component" value="Unassembled WGS sequence"/>
</dbReference>
<evidence type="ECO:0000313" key="4">
    <source>
        <dbReference type="EMBL" id="MFC5528537.1"/>
    </source>
</evidence>
<feature type="domain" description="NodB homology" evidence="3">
    <location>
        <begin position="58"/>
        <end position="241"/>
    </location>
</feature>
<evidence type="ECO:0000256" key="1">
    <source>
        <dbReference type="ARBA" id="ARBA00022723"/>
    </source>
</evidence>
<dbReference type="CDD" id="cd10917">
    <property type="entry name" value="CE4_NodB_like_6s_7s"/>
    <property type="match status" value="1"/>
</dbReference>
<dbReference type="SUPFAM" id="SSF88713">
    <property type="entry name" value="Glycoside hydrolase/deacetylase"/>
    <property type="match status" value="1"/>
</dbReference>
<organism evidence="4 5">
    <name type="scientific">Cohnella yongneupensis</name>
    <dbReference type="NCBI Taxonomy" id="425006"/>
    <lineage>
        <taxon>Bacteria</taxon>
        <taxon>Bacillati</taxon>
        <taxon>Bacillota</taxon>
        <taxon>Bacilli</taxon>
        <taxon>Bacillales</taxon>
        <taxon>Paenibacillaceae</taxon>
        <taxon>Cohnella</taxon>
    </lineage>
</organism>
<evidence type="ECO:0000313" key="5">
    <source>
        <dbReference type="Proteomes" id="UP001596108"/>
    </source>
</evidence>
<dbReference type="PANTHER" id="PTHR10587:SF133">
    <property type="entry name" value="CHITIN DEACETYLASE 1-RELATED"/>
    <property type="match status" value="1"/>
</dbReference>